<accession>A0ABM8AID7</accession>
<keyword evidence="4" id="KW-0614">Plasmid</keyword>
<gene>
    <name evidence="4" type="ORF">DAETH_35480</name>
</gene>
<proteinExistence type="predicted"/>
<name>A0ABM8AID7_9DEIO</name>
<reference evidence="4" key="1">
    <citation type="submission" date="2022-07" db="EMBL/GenBank/DDBJ databases">
        <title>Complete Genome Sequence of the Radioresistant Bacterium Deinococcus aetherius ST0316, Isolated from the Air Dust collected in Lower Stratosphere above Japan.</title>
        <authorList>
            <person name="Satoh K."/>
            <person name="Hagiwara K."/>
            <person name="Katsumata K."/>
            <person name="Kubo A."/>
            <person name="Yokobori S."/>
            <person name="Yamagishi A."/>
            <person name="Oono Y."/>
            <person name="Narumi I."/>
        </authorList>
    </citation>
    <scope>NUCLEOTIDE SEQUENCE</scope>
    <source>
        <strain evidence="4">ST0316</strain>
        <plasmid evidence="4">pDAETH-1</plasmid>
    </source>
</reference>
<dbReference type="Proteomes" id="UP001064971">
    <property type="component" value="Plasmid pDAETH-1"/>
</dbReference>
<evidence type="ECO:0000259" key="3">
    <source>
        <dbReference type="Pfam" id="PF01370"/>
    </source>
</evidence>
<keyword evidence="2" id="KW-0119">Carbohydrate metabolism</keyword>
<dbReference type="Gene3D" id="3.90.25.10">
    <property type="entry name" value="UDP-galactose 4-epimerase, domain 1"/>
    <property type="match status" value="1"/>
</dbReference>
<dbReference type="Pfam" id="PF01370">
    <property type="entry name" value="Epimerase"/>
    <property type="match status" value="1"/>
</dbReference>
<evidence type="ECO:0000256" key="2">
    <source>
        <dbReference type="ARBA" id="ARBA00023277"/>
    </source>
</evidence>
<dbReference type="EMBL" id="AP026561">
    <property type="protein sequence ID" value="BDP43579.1"/>
    <property type="molecule type" value="Genomic_DNA"/>
</dbReference>
<geneLocation type="plasmid" evidence="4 5">
    <name>pDAETH-1</name>
</geneLocation>
<evidence type="ECO:0000313" key="5">
    <source>
        <dbReference type="Proteomes" id="UP001064971"/>
    </source>
</evidence>
<sequence>MTRYLITGAGGFVGRNLAGALLDRMTPGDELTLLDREVASPHPRARAVEGDLGEGAVLEAALAARPDVVFHLASVPGALAEREYALGRRVNVDATLNLFEGLADAARPPTLVYASSVAVYSALGTAPVDARTPLHPQLSYGTHKRMMELALEDFSRRGELRGVALRLPGIVARPGESSGFGSAFMSDVIRSLAAGKPYTCPVSPGGAAWWMSAPCAARNLLHAGELGTPGTWTLPALHLSVGQVVTALSTLFGDDRGALVTYQPDERIEALFGRYPPLHTPEAEALGFTHDGSARRLVRAALTAR</sequence>
<evidence type="ECO:0000313" key="4">
    <source>
        <dbReference type="EMBL" id="BDP43579.1"/>
    </source>
</evidence>
<protein>
    <submittedName>
        <fullName evidence="4">UDP-glucose 4-epimerase</fullName>
    </submittedName>
</protein>
<dbReference type="PANTHER" id="PTHR43103">
    <property type="entry name" value="NUCLEOSIDE-DIPHOSPHATE-SUGAR EPIMERASE"/>
    <property type="match status" value="1"/>
</dbReference>
<dbReference type="RefSeq" id="WP_264778055.1">
    <property type="nucleotide sequence ID" value="NZ_AP026561.1"/>
</dbReference>
<dbReference type="InterPro" id="IPR001509">
    <property type="entry name" value="Epimerase_deHydtase"/>
</dbReference>
<feature type="domain" description="NAD-dependent epimerase/dehydratase" evidence="3">
    <location>
        <begin position="5"/>
        <end position="200"/>
    </location>
</feature>
<dbReference type="InterPro" id="IPR036291">
    <property type="entry name" value="NAD(P)-bd_dom_sf"/>
</dbReference>
<organism evidence="4 5">
    <name type="scientific">Deinococcus aetherius</name>
    <dbReference type="NCBI Taxonomy" id="200252"/>
    <lineage>
        <taxon>Bacteria</taxon>
        <taxon>Thermotogati</taxon>
        <taxon>Deinococcota</taxon>
        <taxon>Deinococci</taxon>
        <taxon>Deinococcales</taxon>
        <taxon>Deinococcaceae</taxon>
        <taxon>Deinococcus</taxon>
    </lineage>
</organism>
<keyword evidence="1" id="KW-0521">NADP</keyword>
<keyword evidence="5" id="KW-1185">Reference proteome</keyword>
<dbReference type="PANTHER" id="PTHR43103:SF3">
    <property type="entry name" value="ADP-L-GLYCERO-D-MANNO-HEPTOSE-6-EPIMERASE"/>
    <property type="match status" value="1"/>
</dbReference>
<evidence type="ECO:0000256" key="1">
    <source>
        <dbReference type="ARBA" id="ARBA00022857"/>
    </source>
</evidence>
<dbReference type="Gene3D" id="3.40.50.720">
    <property type="entry name" value="NAD(P)-binding Rossmann-like Domain"/>
    <property type="match status" value="1"/>
</dbReference>
<dbReference type="SUPFAM" id="SSF51735">
    <property type="entry name" value="NAD(P)-binding Rossmann-fold domains"/>
    <property type="match status" value="1"/>
</dbReference>